<evidence type="ECO:0000313" key="2">
    <source>
        <dbReference type="EMBL" id="GBP25160.1"/>
    </source>
</evidence>
<reference evidence="2 3" key="1">
    <citation type="journal article" date="2019" name="Commun. Biol.">
        <title>The bagworm genome reveals a unique fibroin gene that provides high tensile strength.</title>
        <authorList>
            <person name="Kono N."/>
            <person name="Nakamura H."/>
            <person name="Ohtoshi R."/>
            <person name="Tomita M."/>
            <person name="Numata K."/>
            <person name="Arakawa K."/>
        </authorList>
    </citation>
    <scope>NUCLEOTIDE SEQUENCE [LARGE SCALE GENOMIC DNA]</scope>
</reference>
<sequence length="72" mass="7569">MGDGGPLYPRDPGLQPKEPLSRSAPADTGQETIFELKQPFNESADATFAARAFLTAVALKNALAKSPPTLSP</sequence>
<protein>
    <submittedName>
        <fullName evidence="2">Uncharacterized protein</fullName>
    </submittedName>
</protein>
<name>A0A4C1UG81_EUMVA</name>
<dbReference type="EMBL" id="BGZK01000169">
    <property type="protein sequence ID" value="GBP25160.1"/>
    <property type="molecule type" value="Genomic_DNA"/>
</dbReference>
<organism evidence="2 3">
    <name type="scientific">Eumeta variegata</name>
    <name type="common">Bagworm moth</name>
    <name type="synonym">Eumeta japonica</name>
    <dbReference type="NCBI Taxonomy" id="151549"/>
    <lineage>
        <taxon>Eukaryota</taxon>
        <taxon>Metazoa</taxon>
        <taxon>Ecdysozoa</taxon>
        <taxon>Arthropoda</taxon>
        <taxon>Hexapoda</taxon>
        <taxon>Insecta</taxon>
        <taxon>Pterygota</taxon>
        <taxon>Neoptera</taxon>
        <taxon>Endopterygota</taxon>
        <taxon>Lepidoptera</taxon>
        <taxon>Glossata</taxon>
        <taxon>Ditrysia</taxon>
        <taxon>Tineoidea</taxon>
        <taxon>Psychidae</taxon>
        <taxon>Oiketicinae</taxon>
        <taxon>Eumeta</taxon>
    </lineage>
</organism>
<keyword evidence="3" id="KW-1185">Reference proteome</keyword>
<accession>A0A4C1UG81</accession>
<comment type="caution">
    <text evidence="2">The sequence shown here is derived from an EMBL/GenBank/DDBJ whole genome shotgun (WGS) entry which is preliminary data.</text>
</comment>
<evidence type="ECO:0000256" key="1">
    <source>
        <dbReference type="SAM" id="MobiDB-lite"/>
    </source>
</evidence>
<evidence type="ECO:0000313" key="3">
    <source>
        <dbReference type="Proteomes" id="UP000299102"/>
    </source>
</evidence>
<proteinExistence type="predicted"/>
<dbReference type="AlphaFoldDB" id="A0A4C1UG81"/>
<gene>
    <name evidence="2" type="ORF">EVAR_19643_1</name>
</gene>
<dbReference type="Proteomes" id="UP000299102">
    <property type="component" value="Unassembled WGS sequence"/>
</dbReference>
<feature type="region of interest" description="Disordered" evidence="1">
    <location>
        <begin position="1"/>
        <end position="30"/>
    </location>
</feature>